<evidence type="ECO:0000256" key="1">
    <source>
        <dbReference type="SAM" id="Phobius"/>
    </source>
</evidence>
<organism evidence="2 3">
    <name type="scientific">Xylanibacter ruminicola</name>
    <name type="common">Prevotella ruminicola</name>
    <dbReference type="NCBI Taxonomy" id="839"/>
    <lineage>
        <taxon>Bacteria</taxon>
        <taxon>Pseudomonadati</taxon>
        <taxon>Bacteroidota</taxon>
        <taxon>Bacteroidia</taxon>
        <taxon>Bacteroidales</taxon>
        <taxon>Prevotellaceae</taxon>
        <taxon>Xylanibacter</taxon>
    </lineage>
</organism>
<keyword evidence="1" id="KW-0812">Transmembrane</keyword>
<evidence type="ECO:0000313" key="3">
    <source>
        <dbReference type="Proteomes" id="UP000182257"/>
    </source>
</evidence>
<gene>
    <name evidence="2" type="ORF">SAMN05216462_0422</name>
</gene>
<feature type="transmembrane region" description="Helical" evidence="1">
    <location>
        <begin position="7"/>
        <end position="25"/>
    </location>
</feature>
<evidence type="ECO:0008006" key="4">
    <source>
        <dbReference type="Google" id="ProtNLM"/>
    </source>
</evidence>
<feature type="transmembrane region" description="Helical" evidence="1">
    <location>
        <begin position="31"/>
        <end position="50"/>
    </location>
</feature>
<dbReference type="AlphaFoldDB" id="A0A1H3XZK5"/>
<proteinExistence type="predicted"/>
<evidence type="ECO:0000313" key="2">
    <source>
        <dbReference type="EMBL" id="SEA04261.1"/>
    </source>
</evidence>
<dbReference type="RefSeq" id="WP_074760022.1">
    <property type="nucleotide sequence ID" value="NZ_FNRF01000001.1"/>
</dbReference>
<accession>A0A1H3XZK5</accession>
<sequence length="98" mass="11181">MKKDFKSIAFLAVFTMIVGCAFYCIGFYDSAVFTLLVGLTMLAVYHAGLYNRGIIEDNTIANQKEIIERDKNLIDYLQGHIGFLEDYIKEIKSTKTKK</sequence>
<dbReference type="Proteomes" id="UP000182257">
    <property type="component" value="Unassembled WGS sequence"/>
</dbReference>
<name>A0A1H3XZK5_XYLRU</name>
<reference evidence="2 3" key="1">
    <citation type="submission" date="2016-10" db="EMBL/GenBank/DDBJ databases">
        <authorList>
            <person name="de Groot N.N."/>
        </authorList>
    </citation>
    <scope>NUCLEOTIDE SEQUENCE [LARGE SCALE GENOMIC DNA]</scope>
    <source>
        <strain evidence="2 3">D31d</strain>
    </source>
</reference>
<protein>
    <recommendedName>
        <fullName evidence="4">Lipoprotein</fullName>
    </recommendedName>
</protein>
<dbReference type="OrthoDB" id="9848953at2"/>
<keyword evidence="1" id="KW-1133">Transmembrane helix</keyword>
<dbReference type="PROSITE" id="PS51257">
    <property type="entry name" value="PROKAR_LIPOPROTEIN"/>
    <property type="match status" value="1"/>
</dbReference>
<keyword evidence="1" id="KW-0472">Membrane</keyword>
<dbReference type="EMBL" id="FNRF01000001">
    <property type="protein sequence ID" value="SEA04261.1"/>
    <property type="molecule type" value="Genomic_DNA"/>
</dbReference>